<name>A0A0F9LB12_9ZZZZ</name>
<accession>A0A0F9LB12</accession>
<gene>
    <name evidence="1" type="ORF">LCGC14_1237110</name>
</gene>
<comment type="caution">
    <text evidence="1">The sequence shown here is derived from an EMBL/GenBank/DDBJ whole genome shotgun (WGS) entry which is preliminary data.</text>
</comment>
<organism evidence="1">
    <name type="scientific">marine sediment metagenome</name>
    <dbReference type="NCBI Taxonomy" id="412755"/>
    <lineage>
        <taxon>unclassified sequences</taxon>
        <taxon>metagenomes</taxon>
        <taxon>ecological metagenomes</taxon>
    </lineage>
</organism>
<dbReference type="AlphaFoldDB" id="A0A0F9LB12"/>
<reference evidence="1" key="1">
    <citation type="journal article" date="2015" name="Nature">
        <title>Complex archaea that bridge the gap between prokaryotes and eukaryotes.</title>
        <authorList>
            <person name="Spang A."/>
            <person name="Saw J.H."/>
            <person name="Jorgensen S.L."/>
            <person name="Zaremba-Niedzwiedzka K."/>
            <person name="Martijn J."/>
            <person name="Lind A.E."/>
            <person name="van Eijk R."/>
            <person name="Schleper C."/>
            <person name="Guy L."/>
            <person name="Ettema T.J."/>
        </authorList>
    </citation>
    <scope>NUCLEOTIDE SEQUENCE</scope>
</reference>
<evidence type="ECO:0000313" key="1">
    <source>
        <dbReference type="EMBL" id="KKM90578.1"/>
    </source>
</evidence>
<proteinExistence type="predicted"/>
<dbReference type="EMBL" id="LAZR01006653">
    <property type="protein sequence ID" value="KKM90578.1"/>
    <property type="molecule type" value="Genomic_DNA"/>
</dbReference>
<sequence length="159" mass="18081">MSLTFLCPHCKKQTYFDCVSLDVPSTISAPEPREGDKATCPDPDCKGIMTWVCLGEPEGDFYQCEDCDQAFDKNVKELTDVEDTESETECMDGGLWFTTMGRIVLDDHNNETFVKGYDKKLMTKEELTNGIFLDEFMKRITGLITRDREDRQHAPGGKE</sequence>
<protein>
    <submittedName>
        <fullName evidence="1">Uncharacterized protein</fullName>
    </submittedName>
</protein>